<evidence type="ECO:0000313" key="3">
    <source>
        <dbReference type="EMBL" id="MDM7488610.1"/>
    </source>
</evidence>
<dbReference type="PANTHER" id="PTHR40763:SF5">
    <property type="entry name" value="MEMBRANE PROTEIN"/>
    <property type="match status" value="1"/>
</dbReference>
<feature type="domain" description="DUF1707" evidence="2">
    <location>
        <begin position="6"/>
        <end position="58"/>
    </location>
</feature>
<accession>A0ABT7RLU6</accession>
<dbReference type="Proteomes" id="UP001233164">
    <property type="component" value="Unassembled WGS sequence"/>
</dbReference>
<dbReference type="PANTHER" id="PTHR40763">
    <property type="entry name" value="MEMBRANE PROTEIN-RELATED"/>
    <property type="match status" value="1"/>
</dbReference>
<dbReference type="EMBL" id="JAUBOF010000025">
    <property type="protein sequence ID" value="MDM7488610.1"/>
    <property type="molecule type" value="Genomic_DNA"/>
</dbReference>
<evidence type="ECO:0000313" key="4">
    <source>
        <dbReference type="Proteomes" id="UP001233164"/>
    </source>
</evidence>
<feature type="region of interest" description="Disordered" evidence="1">
    <location>
        <begin position="65"/>
        <end position="124"/>
    </location>
</feature>
<dbReference type="RefSeq" id="WP_289378670.1">
    <property type="nucleotide sequence ID" value="NZ_JAUBOF010000025.1"/>
</dbReference>
<dbReference type="InterPro" id="IPR012551">
    <property type="entry name" value="DUF1707_SHOCT-like"/>
</dbReference>
<organism evidence="3 4">
    <name type="scientific">Rhodococcus indonesiensis</name>
    <dbReference type="NCBI Taxonomy" id="3055869"/>
    <lineage>
        <taxon>Bacteria</taxon>
        <taxon>Bacillati</taxon>
        <taxon>Actinomycetota</taxon>
        <taxon>Actinomycetes</taxon>
        <taxon>Mycobacteriales</taxon>
        <taxon>Nocardiaceae</taxon>
        <taxon>Rhodococcus</taxon>
    </lineage>
</organism>
<proteinExistence type="predicted"/>
<reference evidence="3 4" key="1">
    <citation type="submission" date="2023-06" db="EMBL/GenBank/DDBJ databases">
        <title>Rhodococcus indonesiensis sp. nov a new member of the Rhodococcus ruber lineage isolated from a sediment of neutral hot spring.</title>
        <authorList>
            <person name="Kusuma A.B."/>
            <person name="Fenylestari G."/>
            <person name="Ammar F."/>
            <person name="Nouioui I."/>
            <person name="Goodfellow M."/>
        </authorList>
    </citation>
    <scope>NUCLEOTIDE SEQUENCE [LARGE SCALE GENOMIC DNA]</scope>
    <source>
        <strain evidence="3 4">CSLK01-03</strain>
    </source>
</reference>
<protein>
    <submittedName>
        <fullName evidence="3">DUF1707 domain-containing protein</fullName>
    </submittedName>
</protein>
<gene>
    <name evidence="3" type="ORF">QT969_09940</name>
</gene>
<evidence type="ECO:0000256" key="1">
    <source>
        <dbReference type="SAM" id="MobiDB-lite"/>
    </source>
</evidence>
<evidence type="ECO:0000259" key="2">
    <source>
        <dbReference type="Pfam" id="PF08044"/>
    </source>
</evidence>
<name>A0ABT7RLU6_9NOCA</name>
<dbReference type="Pfam" id="PF08044">
    <property type="entry name" value="DUF1707"/>
    <property type="match status" value="1"/>
</dbReference>
<comment type="caution">
    <text evidence="3">The sequence shown here is derived from an EMBL/GenBank/DDBJ whole genome shotgun (WGS) entry which is preliminary data.</text>
</comment>
<sequence>MESRDLRVSDAEREHVGTLLQRAVGQGMLSLGEFTERMDTALAAKTRGELNAVLVDLPGVQVRPEYLPHPAQPGPVPAPPMPAPGHPAPPMPGQGHPASPMPAPGHPASPMPGPAYPAPSPHMQVPTIRGRMSNLSRKGRWEVPPVLRLDTVLSSVTLDFTEAVMRTQVVRIQVDDYLSSITLVVPAEATADINGLDTVAASAESKVRNGPPFGPLHLIVDGTVRLGSVNVKHPLGTTLRKLLG</sequence>
<feature type="compositionally biased region" description="Pro residues" evidence="1">
    <location>
        <begin position="70"/>
        <end position="92"/>
    </location>
</feature>
<feature type="compositionally biased region" description="Pro residues" evidence="1">
    <location>
        <begin position="99"/>
        <end position="120"/>
    </location>
</feature>
<keyword evidence="4" id="KW-1185">Reference proteome</keyword>